<dbReference type="SMART" id="SM00877">
    <property type="entry name" value="BMC"/>
    <property type="match status" value="1"/>
</dbReference>
<dbReference type="Pfam" id="PF00936">
    <property type="entry name" value="BMC"/>
    <property type="match status" value="1"/>
</dbReference>
<dbReference type="SUPFAM" id="SSF143414">
    <property type="entry name" value="CcmK-like"/>
    <property type="match status" value="1"/>
</dbReference>
<evidence type="ECO:0000313" key="5">
    <source>
        <dbReference type="Proteomes" id="UP000602050"/>
    </source>
</evidence>
<dbReference type="PROSITE" id="PS51931">
    <property type="entry name" value="BMC_CP"/>
    <property type="match status" value="1"/>
</dbReference>
<name>A0A8J2ZS20_9BACI</name>
<comment type="subcellular location">
    <subcellularLocation>
        <location evidence="1">Bacterial microcompartment</location>
    </subcellularLocation>
</comment>
<dbReference type="InterPro" id="IPR009307">
    <property type="entry name" value="EutS/PduU/CutR"/>
</dbReference>
<sequence>MEEGKEKKRFIQEFVPGKQVTLSHLIANPDKDMFDKLGIQQAGALGILTLTPSETVIIAGDRATKSANVEIGFLDRFTGSLVIVGSVSEVETALKEINNFLKEVLAFTPAIITKS</sequence>
<dbReference type="NCBIfam" id="NF012012">
    <property type="entry name" value="PRK15468.1"/>
    <property type="match status" value="1"/>
</dbReference>
<dbReference type="Proteomes" id="UP000602050">
    <property type="component" value="Unassembled WGS sequence"/>
</dbReference>
<keyword evidence="5" id="KW-1185">Reference proteome</keyword>
<comment type="caution">
    <text evidence="4">The sequence shown here is derived from an EMBL/GenBank/DDBJ whole genome shotgun (WGS) entry which is preliminary data.</text>
</comment>
<dbReference type="GO" id="GO:0031469">
    <property type="term" value="C:bacterial microcompartment"/>
    <property type="evidence" value="ECO:0007669"/>
    <property type="project" value="UniProtKB-SubCell"/>
</dbReference>
<dbReference type="InterPro" id="IPR044870">
    <property type="entry name" value="BMC_CP"/>
</dbReference>
<keyword evidence="2" id="KW-1283">Bacterial microcompartment</keyword>
<dbReference type="InterPro" id="IPR000249">
    <property type="entry name" value="BMC_dom"/>
</dbReference>
<protein>
    <submittedName>
        <fullName evidence="4">Propanediol utilization protein PduU</fullName>
    </submittedName>
</protein>
<reference evidence="4" key="2">
    <citation type="submission" date="2020-09" db="EMBL/GenBank/DDBJ databases">
        <authorList>
            <person name="Sun Q."/>
            <person name="Zhou Y."/>
        </authorList>
    </citation>
    <scope>NUCLEOTIDE SEQUENCE</scope>
    <source>
        <strain evidence="4">CGMCC 1.12360</strain>
    </source>
</reference>
<evidence type="ECO:0000256" key="2">
    <source>
        <dbReference type="ARBA" id="ARBA00024446"/>
    </source>
</evidence>
<dbReference type="Gene3D" id="3.30.70.1710">
    <property type="match status" value="1"/>
</dbReference>
<dbReference type="PANTHER" id="PTHR40449">
    <property type="entry name" value="ETHANOLAMINE UTILIZATION PROTEIN EUTS"/>
    <property type="match status" value="1"/>
</dbReference>
<proteinExistence type="predicted"/>
<gene>
    <name evidence="4" type="ORF">GCM10010978_13430</name>
</gene>
<dbReference type="EMBL" id="BMEV01000019">
    <property type="protein sequence ID" value="GGH74499.1"/>
    <property type="molecule type" value="Genomic_DNA"/>
</dbReference>
<feature type="domain" description="BMC circularly permuted" evidence="3">
    <location>
        <begin position="9"/>
        <end position="107"/>
    </location>
</feature>
<evidence type="ECO:0000259" key="3">
    <source>
        <dbReference type="PROSITE" id="PS51931"/>
    </source>
</evidence>
<accession>A0A8J2ZS20</accession>
<dbReference type="PANTHER" id="PTHR40449:SF2">
    <property type="entry name" value="BACTERIAL MICROCOMPARTMENT SHELL PROTEIN EUTS"/>
    <property type="match status" value="1"/>
</dbReference>
<evidence type="ECO:0000313" key="4">
    <source>
        <dbReference type="EMBL" id="GGH74499.1"/>
    </source>
</evidence>
<dbReference type="CDD" id="cd07046">
    <property type="entry name" value="BMC_PduU-EutS"/>
    <property type="match status" value="1"/>
</dbReference>
<reference evidence="4" key="1">
    <citation type="journal article" date="2014" name="Int. J. Syst. Evol. Microbiol.">
        <title>Complete genome sequence of Corynebacterium casei LMG S-19264T (=DSM 44701T), isolated from a smear-ripened cheese.</title>
        <authorList>
            <consortium name="US DOE Joint Genome Institute (JGI-PGF)"/>
            <person name="Walter F."/>
            <person name="Albersmeier A."/>
            <person name="Kalinowski J."/>
            <person name="Ruckert C."/>
        </authorList>
    </citation>
    <scope>NUCLEOTIDE SEQUENCE</scope>
    <source>
        <strain evidence="4">CGMCC 1.12360</strain>
    </source>
</reference>
<dbReference type="PIRSF" id="PIRSF012296">
    <property type="entry name" value="EutS_PduU"/>
    <property type="match status" value="1"/>
</dbReference>
<dbReference type="AlphaFoldDB" id="A0A8J2ZS20"/>
<evidence type="ECO:0000256" key="1">
    <source>
        <dbReference type="ARBA" id="ARBA00024322"/>
    </source>
</evidence>
<organism evidence="4 5">
    <name type="scientific">Compostibacillus humi</name>
    <dbReference type="NCBI Taxonomy" id="1245525"/>
    <lineage>
        <taxon>Bacteria</taxon>
        <taxon>Bacillati</taxon>
        <taxon>Bacillota</taxon>
        <taxon>Bacilli</taxon>
        <taxon>Bacillales</taxon>
        <taxon>Bacillaceae</taxon>
        <taxon>Compostibacillus</taxon>
    </lineage>
</organism>
<dbReference type="RefSeq" id="WP_188391619.1">
    <property type="nucleotide sequence ID" value="NZ_BMEV01000019.1"/>
</dbReference>
<dbReference type="InterPro" id="IPR037233">
    <property type="entry name" value="CcmK-like_sf"/>
</dbReference>